<keyword evidence="1" id="KW-1133">Transmembrane helix</keyword>
<evidence type="ECO:0000313" key="2">
    <source>
        <dbReference type="EMBL" id="OGI87171.1"/>
    </source>
</evidence>
<sequence length="175" mass="20864">MLIFLEILFIILFIILVLTILITFWTKREKIFFIDVVENNKRIIKSVKLLPIIKPEWEKNLVKKIQKQKRKMATKKDLFSFGGKYGLQDNLIRQIIFIISSDFFGNEQIFCLQNNKILSGTYYNLLEVLETKKLLGNSFLTNFYFLTTKDKENCLIKFIILRHRLIFKIKSILAY</sequence>
<keyword evidence="1" id="KW-0472">Membrane</keyword>
<reference evidence="2 3" key="1">
    <citation type="journal article" date="2016" name="Nat. Commun.">
        <title>Thousands of microbial genomes shed light on interconnected biogeochemical processes in an aquifer system.</title>
        <authorList>
            <person name="Anantharaman K."/>
            <person name="Brown C.T."/>
            <person name="Hug L.A."/>
            <person name="Sharon I."/>
            <person name="Castelle C.J."/>
            <person name="Probst A.J."/>
            <person name="Thomas B.C."/>
            <person name="Singh A."/>
            <person name="Wilkins M.J."/>
            <person name="Karaoz U."/>
            <person name="Brodie E.L."/>
            <person name="Williams K.H."/>
            <person name="Hubbard S.S."/>
            <person name="Banfield J.F."/>
        </authorList>
    </citation>
    <scope>NUCLEOTIDE SEQUENCE [LARGE SCALE GENOMIC DNA]</scope>
</reference>
<dbReference type="EMBL" id="MFUP01000015">
    <property type="protein sequence ID" value="OGI87171.1"/>
    <property type="molecule type" value="Genomic_DNA"/>
</dbReference>
<evidence type="ECO:0000256" key="1">
    <source>
        <dbReference type="SAM" id="Phobius"/>
    </source>
</evidence>
<gene>
    <name evidence="2" type="ORF">A2995_02030</name>
</gene>
<evidence type="ECO:0000313" key="3">
    <source>
        <dbReference type="Proteomes" id="UP000185809"/>
    </source>
</evidence>
<comment type="caution">
    <text evidence="2">The sequence shown here is derived from an EMBL/GenBank/DDBJ whole genome shotgun (WGS) entry which is preliminary data.</text>
</comment>
<proteinExistence type="predicted"/>
<dbReference type="AlphaFoldDB" id="A0A1F6WZ42"/>
<name>A0A1F6WZ42_9BACT</name>
<protein>
    <submittedName>
        <fullName evidence="2">Uncharacterized protein</fullName>
    </submittedName>
</protein>
<organism evidence="2 3">
    <name type="scientific">Candidatus Nomurabacteria bacterium RIFCSPLOWO2_01_FULL_33_24</name>
    <dbReference type="NCBI Taxonomy" id="1801765"/>
    <lineage>
        <taxon>Bacteria</taxon>
        <taxon>Candidatus Nomuraibacteriota</taxon>
    </lineage>
</organism>
<keyword evidence="1" id="KW-0812">Transmembrane</keyword>
<feature type="transmembrane region" description="Helical" evidence="1">
    <location>
        <begin position="6"/>
        <end position="25"/>
    </location>
</feature>
<dbReference type="Proteomes" id="UP000185809">
    <property type="component" value="Unassembled WGS sequence"/>
</dbReference>
<accession>A0A1F6WZ42</accession>